<dbReference type="EMBL" id="OZ075127">
    <property type="protein sequence ID" value="CAL4949410.1"/>
    <property type="molecule type" value="Genomic_DNA"/>
</dbReference>
<dbReference type="InterPro" id="IPR011990">
    <property type="entry name" value="TPR-like_helical_dom_sf"/>
</dbReference>
<organism evidence="2 3">
    <name type="scientific">Urochloa decumbens</name>
    <dbReference type="NCBI Taxonomy" id="240449"/>
    <lineage>
        <taxon>Eukaryota</taxon>
        <taxon>Viridiplantae</taxon>
        <taxon>Streptophyta</taxon>
        <taxon>Embryophyta</taxon>
        <taxon>Tracheophyta</taxon>
        <taxon>Spermatophyta</taxon>
        <taxon>Magnoliopsida</taxon>
        <taxon>Liliopsida</taxon>
        <taxon>Poales</taxon>
        <taxon>Poaceae</taxon>
        <taxon>PACMAD clade</taxon>
        <taxon>Panicoideae</taxon>
        <taxon>Panicodae</taxon>
        <taxon>Paniceae</taxon>
        <taxon>Melinidinae</taxon>
        <taxon>Urochloa</taxon>
    </lineage>
</organism>
<dbReference type="PROSITE" id="PS50005">
    <property type="entry name" value="TPR"/>
    <property type="match status" value="1"/>
</dbReference>
<keyword evidence="1" id="KW-0802">TPR repeat</keyword>
<reference evidence="2 3" key="2">
    <citation type="submission" date="2024-10" db="EMBL/GenBank/DDBJ databases">
        <authorList>
            <person name="Ryan C."/>
        </authorList>
    </citation>
    <scope>NUCLEOTIDE SEQUENCE [LARGE SCALE GENOMIC DNA]</scope>
</reference>
<evidence type="ECO:0000313" key="3">
    <source>
        <dbReference type="Proteomes" id="UP001497457"/>
    </source>
</evidence>
<feature type="repeat" description="TPR" evidence="1">
    <location>
        <begin position="336"/>
        <end position="369"/>
    </location>
</feature>
<keyword evidence="3" id="KW-1185">Reference proteome</keyword>
<gene>
    <name evidence="2" type="ORF">URODEC1_LOCUS37961</name>
</gene>
<accession>A0ABC8YT29</accession>
<sequence length="501" mass="53987">MPRPCLLRRAALAVASALGSPYRPRALTGLFLASSPPSASGHLGLVRSRPALLDLNSLFIPEAFLLDATHALGAAALRFQPFLGGNLRALRDMAPQLQAAAAAAGDNEGAKVGRQFMALLDAEDGRFEDALDTLARLAEERPYRPGPRLAAAGICDLLGRPDEGDRWLAGITGDQHLRDDILFRYGVLAAALGGAPDAVEGSQGAVAAAALMFLYERLWGKAFDGDMPVVKKVLVTVLLNRLLKRKLRKDAVVSLHSVLKLLRPGTGSSVAPPSTIPIFAYAKGTEQFVLQASQALLSAVVFRAPPLTGERIRVATRAAKRDLARAMEKGDTPAVADLRLLLAFLAARDGRFNEAMERYTEAAQKHPSDPRPHYFVHLLFLFGEHTEEADKWKTNYERLAAGSSDEDRAAHMVLKEELAIALTLGGARTACSEKYPAVLREIVGAAGSRVDAALVSALQDKGLSIIERLELRAIRTYMYSEMWSALKGLKDNDGGRGTAME</sequence>
<evidence type="ECO:0000313" key="2">
    <source>
        <dbReference type="EMBL" id="CAL4949410.1"/>
    </source>
</evidence>
<name>A0ABC8YT29_9POAL</name>
<protein>
    <submittedName>
        <fullName evidence="2">Uncharacterized protein</fullName>
    </submittedName>
</protein>
<proteinExistence type="predicted"/>
<dbReference type="AlphaFoldDB" id="A0ABC8YT29"/>
<dbReference type="Proteomes" id="UP001497457">
    <property type="component" value="Chromosome 17b"/>
</dbReference>
<dbReference type="SUPFAM" id="SSF48452">
    <property type="entry name" value="TPR-like"/>
    <property type="match status" value="2"/>
</dbReference>
<reference evidence="3" key="1">
    <citation type="submission" date="2024-06" db="EMBL/GenBank/DDBJ databases">
        <authorList>
            <person name="Ryan C."/>
        </authorList>
    </citation>
    <scope>NUCLEOTIDE SEQUENCE [LARGE SCALE GENOMIC DNA]</scope>
</reference>
<evidence type="ECO:0000256" key="1">
    <source>
        <dbReference type="PROSITE-ProRule" id="PRU00339"/>
    </source>
</evidence>
<dbReference type="InterPro" id="IPR019734">
    <property type="entry name" value="TPR_rpt"/>
</dbReference>